<protein>
    <submittedName>
        <fullName evidence="3">D-alanyl-D-alanine carboxypeptidase</fullName>
    </submittedName>
</protein>
<keyword evidence="1" id="KW-0732">Signal</keyword>
<organism evidence="3 4">
    <name type="scientific">Pseudobutyrivibrio ruminis DSM 9787</name>
    <dbReference type="NCBI Taxonomy" id="1123011"/>
    <lineage>
        <taxon>Bacteria</taxon>
        <taxon>Bacillati</taxon>
        <taxon>Bacillota</taxon>
        <taxon>Clostridia</taxon>
        <taxon>Lachnospirales</taxon>
        <taxon>Lachnospiraceae</taxon>
        <taxon>Pseudobutyrivibrio</taxon>
    </lineage>
</organism>
<evidence type="ECO:0000313" key="4">
    <source>
        <dbReference type="Proteomes" id="UP000219563"/>
    </source>
</evidence>
<evidence type="ECO:0000313" key="3">
    <source>
        <dbReference type="EMBL" id="SOC11687.1"/>
    </source>
</evidence>
<dbReference type="Proteomes" id="UP000219563">
    <property type="component" value="Unassembled WGS sequence"/>
</dbReference>
<accession>A0A285STF2</accession>
<evidence type="ECO:0000256" key="1">
    <source>
        <dbReference type="SAM" id="SignalP"/>
    </source>
</evidence>
<dbReference type="InterPro" id="IPR009045">
    <property type="entry name" value="Zn_M74/Hedgehog-like"/>
</dbReference>
<dbReference type="Gene3D" id="3.30.1380.10">
    <property type="match status" value="1"/>
</dbReference>
<gene>
    <name evidence="3" type="ORF">SAMN02910411_2734</name>
</gene>
<dbReference type="InterPro" id="IPR039561">
    <property type="entry name" value="Peptidase_M15C"/>
</dbReference>
<name>A0A285STF2_9FIRM</name>
<feature type="chain" id="PRO_5038730389" evidence="1">
    <location>
        <begin position="23"/>
        <end position="278"/>
    </location>
</feature>
<dbReference type="Pfam" id="PF13539">
    <property type="entry name" value="Peptidase_M15_4"/>
    <property type="match status" value="1"/>
</dbReference>
<reference evidence="3 4" key="1">
    <citation type="submission" date="2017-08" db="EMBL/GenBank/DDBJ databases">
        <authorList>
            <person name="de Groot N.N."/>
        </authorList>
    </citation>
    <scope>NUCLEOTIDE SEQUENCE [LARGE SCALE GENOMIC DNA]</scope>
    <source>
        <strain evidence="3 4">DSM 9787</strain>
    </source>
</reference>
<dbReference type="RefSeq" id="WP_242962073.1">
    <property type="nucleotide sequence ID" value="NZ_OBMR01000010.1"/>
</dbReference>
<dbReference type="GO" id="GO:0004180">
    <property type="term" value="F:carboxypeptidase activity"/>
    <property type="evidence" value="ECO:0007669"/>
    <property type="project" value="UniProtKB-KW"/>
</dbReference>
<feature type="domain" description="Peptidase M15C" evidence="2">
    <location>
        <begin position="193"/>
        <end position="276"/>
    </location>
</feature>
<keyword evidence="3" id="KW-0645">Protease</keyword>
<keyword evidence="3" id="KW-0121">Carboxypeptidase</keyword>
<sequence length="278" mass="31074">MAKKIVIAVVGLLLCGAMVCMVSCKQNETVSQEQAKETESAETTLSEDEIIEDDVVSTDETDEEDDEVTNQGETKMTTTNVKDTENFYGIEFIEDSEIFARIKGKSYKDDCTIPVSDLRYLHVLHVGFDGQTHEGEIICNKSIAEDLLEIFEALYEAEYPIEKIKLVDEYNAEDEASMADNNSSCFNFRFISHTTKVSNHGAGLAIDINPLYNPYVKTVDGALSIEPANGAPYVDRSADFPYKIDENDPAYQLFTSHGFTWGGAWTSSKDYQHFEKAD</sequence>
<dbReference type="SUPFAM" id="SSF55166">
    <property type="entry name" value="Hedgehog/DD-peptidase"/>
    <property type="match status" value="1"/>
</dbReference>
<proteinExistence type="predicted"/>
<dbReference type="EMBL" id="OBMR01000010">
    <property type="protein sequence ID" value="SOC11687.1"/>
    <property type="molecule type" value="Genomic_DNA"/>
</dbReference>
<evidence type="ECO:0000259" key="2">
    <source>
        <dbReference type="Pfam" id="PF13539"/>
    </source>
</evidence>
<keyword evidence="3" id="KW-0378">Hydrolase</keyword>
<feature type="signal peptide" evidence="1">
    <location>
        <begin position="1"/>
        <end position="22"/>
    </location>
</feature>
<dbReference type="AlphaFoldDB" id="A0A285STF2"/>